<dbReference type="PANTHER" id="PTHR37422">
    <property type="entry name" value="TEICHURONIC ACID BIOSYNTHESIS PROTEIN TUAE"/>
    <property type="match status" value="1"/>
</dbReference>
<keyword evidence="8" id="KW-1185">Reference proteome</keyword>
<dbReference type="EMBL" id="BAABBI010000001">
    <property type="protein sequence ID" value="GAA3777174.1"/>
    <property type="molecule type" value="Genomic_DNA"/>
</dbReference>
<feature type="transmembrane region" description="Helical" evidence="5">
    <location>
        <begin position="142"/>
        <end position="167"/>
    </location>
</feature>
<comment type="caution">
    <text evidence="7">The sequence shown here is derived from an EMBL/GenBank/DDBJ whole genome shotgun (WGS) entry which is preliminary data.</text>
</comment>
<dbReference type="PANTHER" id="PTHR37422:SF17">
    <property type="entry name" value="O-ANTIGEN LIGASE"/>
    <property type="match status" value="1"/>
</dbReference>
<protein>
    <recommendedName>
        <fullName evidence="6">O-antigen ligase-related domain-containing protein</fullName>
    </recommendedName>
</protein>
<feature type="transmembrane region" description="Helical" evidence="5">
    <location>
        <begin position="179"/>
        <end position="209"/>
    </location>
</feature>
<feature type="transmembrane region" description="Helical" evidence="5">
    <location>
        <begin position="61"/>
        <end position="79"/>
    </location>
</feature>
<evidence type="ECO:0000313" key="8">
    <source>
        <dbReference type="Proteomes" id="UP001501456"/>
    </source>
</evidence>
<feature type="transmembrane region" description="Helical" evidence="5">
    <location>
        <begin position="30"/>
        <end position="49"/>
    </location>
</feature>
<dbReference type="Proteomes" id="UP001501456">
    <property type="component" value="Unassembled WGS sequence"/>
</dbReference>
<feature type="transmembrane region" description="Helical" evidence="5">
    <location>
        <begin position="85"/>
        <end position="101"/>
    </location>
</feature>
<feature type="transmembrane region" description="Helical" evidence="5">
    <location>
        <begin position="113"/>
        <end position="136"/>
    </location>
</feature>
<feature type="transmembrane region" description="Helical" evidence="5">
    <location>
        <begin position="221"/>
        <end position="241"/>
    </location>
</feature>
<accession>A0ABP7GWM1</accession>
<keyword evidence="4 5" id="KW-0472">Membrane</keyword>
<keyword evidence="2 5" id="KW-0812">Transmembrane</keyword>
<dbReference type="InterPro" id="IPR007016">
    <property type="entry name" value="O-antigen_ligase-rel_domated"/>
</dbReference>
<feature type="domain" description="O-antigen ligase-related" evidence="6">
    <location>
        <begin position="183"/>
        <end position="330"/>
    </location>
</feature>
<dbReference type="RefSeq" id="WP_344727050.1">
    <property type="nucleotide sequence ID" value="NZ_BAABBI010000001.1"/>
</dbReference>
<reference evidence="8" key="1">
    <citation type="journal article" date="2019" name="Int. J. Syst. Evol. Microbiol.">
        <title>The Global Catalogue of Microorganisms (GCM) 10K type strain sequencing project: providing services to taxonomists for standard genome sequencing and annotation.</title>
        <authorList>
            <consortium name="The Broad Institute Genomics Platform"/>
            <consortium name="The Broad Institute Genome Sequencing Center for Infectious Disease"/>
            <person name="Wu L."/>
            <person name="Ma J."/>
        </authorList>
    </citation>
    <scope>NUCLEOTIDE SEQUENCE [LARGE SCALE GENOMIC DNA]</scope>
    <source>
        <strain evidence="8">JCM 17525</strain>
    </source>
</reference>
<sequence>MSIKNVIAKLTRTLVSLFILFTILPVKLNFSSIVIISLTALSFLNIAFFYKKAIFKNSFKLFLISSPFFVYSLGFLNTLNIDSGLSFLLKNLSFIAFPLILTSLNEYIFKNKVILTFLISLVIIDVYLTYLFIYNFNFGAKFYMIVTTDIYHSTYLGMYNIVGYWFALKYAKGKKRNAFVFLACFFLLSAIMTSARIIFVLAILSAIISTFVFIESKKRRAFLICFYLLIGVLLLISIPSVSQKFYQFKQINQIRFDENNYQSISSRLGKIEAATNIIKENFWFGTGTGDLMDELIKEYKSMNFLMGYKYKYNPHNQYLENLARNGIIGGGFSLFIIFIYPLIIGVRDNNKMLSSFIISVMVISLTESILDVHKGITFYTFFVTILISYPPKKTQYFFNENNNKT</sequence>
<evidence type="ECO:0000256" key="4">
    <source>
        <dbReference type="ARBA" id="ARBA00023136"/>
    </source>
</evidence>
<name>A0ABP7GWM1_9FLAO</name>
<evidence type="ECO:0000256" key="2">
    <source>
        <dbReference type="ARBA" id="ARBA00022692"/>
    </source>
</evidence>
<comment type="subcellular location">
    <subcellularLocation>
        <location evidence="1">Membrane</location>
        <topology evidence="1">Multi-pass membrane protein</topology>
    </subcellularLocation>
</comment>
<evidence type="ECO:0000256" key="5">
    <source>
        <dbReference type="SAM" id="Phobius"/>
    </source>
</evidence>
<dbReference type="InterPro" id="IPR051533">
    <property type="entry name" value="WaaL-like"/>
</dbReference>
<feature type="transmembrane region" description="Helical" evidence="5">
    <location>
        <begin position="327"/>
        <end position="346"/>
    </location>
</feature>
<evidence type="ECO:0000256" key="3">
    <source>
        <dbReference type="ARBA" id="ARBA00022989"/>
    </source>
</evidence>
<evidence type="ECO:0000259" key="6">
    <source>
        <dbReference type="Pfam" id="PF04932"/>
    </source>
</evidence>
<evidence type="ECO:0000313" key="7">
    <source>
        <dbReference type="EMBL" id="GAA3777174.1"/>
    </source>
</evidence>
<gene>
    <name evidence="7" type="ORF">GCM10022271_06700</name>
</gene>
<feature type="transmembrane region" description="Helical" evidence="5">
    <location>
        <begin position="7"/>
        <end position="24"/>
    </location>
</feature>
<dbReference type="Pfam" id="PF04932">
    <property type="entry name" value="Wzy_C"/>
    <property type="match status" value="1"/>
</dbReference>
<evidence type="ECO:0000256" key="1">
    <source>
        <dbReference type="ARBA" id="ARBA00004141"/>
    </source>
</evidence>
<keyword evidence="3 5" id="KW-1133">Transmembrane helix</keyword>
<proteinExistence type="predicted"/>
<organism evidence="7 8">
    <name type="scientific">Corallibacter vietnamensis</name>
    <dbReference type="NCBI Taxonomy" id="904130"/>
    <lineage>
        <taxon>Bacteria</taxon>
        <taxon>Pseudomonadati</taxon>
        <taxon>Bacteroidota</taxon>
        <taxon>Flavobacteriia</taxon>
        <taxon>Flavobacteriales</taxon>
        <taxon>Flavobacteriaceae</taxon>
        <taxon>Corallibacter</taxon>
    </lineage>
</organism>